<dbReference type="AlphaFoldDB" id="K9UH29"/>
<protein>
    <recommendedName>
        <fullName evidence="3">DUF2993 domain-containing protein</fullName>
    </recommendedName>
</protein>
<accession>K9UH29</accession>
<name>K9UH29_CHAP6</name>
<dbReference type="OrthoDB" id="420681at2"/>
<dbReference type="KEGG" id="cmp:Cha6605_2457"/>
<organism evidence="1 2">
    <name type="scientific">Chamaesiphon minutus (strain ATCC 27169 / PCC 6605)</name>
    <dbReference type="NCBI Taxonomy" id="1173020"/>
    <lineage>
        <taxon>Bacteria</taxon>
        <taxon>Bacillati</taxon>
        <taxon>Cyanobacteriota</taxon>
        <taxon>Cyanophyceae</taxon>
        <taxon>Gomontiellales</taxon>
        <taxon>Chamaesiphonaceae</taxon>
        <taxon>Chamaesiphon</taxon>
    </lineage>
</organism>
<dbReference type="Pfam" id="PF11209">
    <property type="entry name" value="LmeA"/>
    <property type="match status" value="1"/>
</dbReference>
<dbReference type="Proteomes" id="UP000010366">
    <property type="component" value="Chromosome"/>
</dbReference>
<dbReference type="EMBL" id="CP003600">
    <property type="protein sequence ID" value="AFY93514.1"/>
    <property type="molecule type" value="Genomic_DNA"/>
</dbReference>
<dbReference type="STRING" id="1173020.Cha6605_2457"/>
<proteinExistence type="predicted"/>
<dbReference type="RefSeq" id="WP_015159662.1">
    <property type="nucleotide sequence ID" value="NC_019697.1"/>
</dbReference>
<dbReference type="HOGENOM" id="CLU_092370_1_0_3"/>
<evidence type="ECO:0000313" key="2">
    <source>
        <dbReference type="Proteomes" id="UP000010366"/>
    </source>
</evidence>
<evidence type="ECO:0008006" key="3">
    <source>
        <dbReference type="Google" id="ProtNLM"/>
    </source>
</evidence>
<reference evidence="1 2" key="1">
    <citation type="submission" date="2012-05" db="EMBL/GenBank/DDBJ databases">
        <title>Finished chromosome of genome of Chamaesiphon sp. PCC 6605.</title>
        <authorList>
            <consortium name="US DOE Joint Genome Institute"/>
            <person name="Gugger M."/>
            <person name="Coursin T."/>
            <person name="Rippka R."/>
            <person name="Tandeau De Marsac N."/>
            <person name="Huntemann M."/>
            <person name="Wei C.-L."/>
            <person name="Han J."/>
            <person name="Detter J.C."/>
            <person name="Han C."/>
            <person name="Tapia R."/>
            <person name="Chen A."/>
            <person name="Kyrpides N."/>
            <person name="Mavromatis K."/>
            <person name="Markowitz V."/>
            <person name="Szeto E."/>
            <person name="Ivanova N."/>
            <person name="Pagani I."/>
            <person name="Pati A."/>
            <person name="Goodwin L."/>
            <person name="Nordberg H.P."/>
            <person name="Cantor M.N."/>
            <person name="Hua S.X."/>
            <person name="Woyke T."/>
            <person name="Kerfeld C.A."/>
        </authorList>
    </citation>
    <scope>NUCLEOTIDE SEQUENCE [LARGE SCALE GENOMIC DNA]</scope>
    <source>
        <strain evidence="2">ATCC 27169 / PCC 6605</strain>
    </source>
</reference>
<sequence>MGANSPDLGNQALSKVVEIGITSQLDVVEEIDVDLRTNPGNLVRGKVDSIEISGKGLVVKQDLRMETIQINTNQVSIDPLSALFGNIELTHPTDAEARIVLTETDINRAFSSDYMYGKLHGLKMDVDGQPVTIDIQEANLALPGENKFAIAATFLMRESNEVKKMSATAIPLIHDDGNQISLEILAAEGEGLTLKLVMVIFEQLTALLDLRNFNIPGVSLKLRQLEAQAGRLVIHANSQIEKMPSM</sequence>
<keyword evidence="2" id="KW-1185">Reference proteome</keyword>
<dbReference type="eggNOG" id="ENOG502Z830">
    <property type="taxonomic scope" value="Bacteria"/>
</dbReference>
<dbReference type="InterPro" id="IPR021373">
    <property type="entry name" value="DUF2993"/>
</dbReference>
<gene>
    <name evidence="1" type="ORF">Cha6605_2457</name>
</gene>
<evidence type="ECO:0000313" key="1">
    <source>
        <dbReference type="EMBL" id="AFY93514.1"/>
    </source>
</evidence>